<dbReference type="EMBL" id="QFGA01000001">
    <property type="protein sequence ID" value="TEB08083.1"/>
    <property type="molecule type" value="Genomic_DNA"/>
</dbReference>
<dbReference type="PANTHER" id="PTHR37945:SF1">
    <property type="entry name" value="EXTRACELLULAR TUNGSTATE BINDING PROTEIN"/>
    <property type="match status" value="1"/>
</dbReference>
<comment type="caution">
    <text evidence="2">The sequence shown here is derived from an EMBL/GenBank/DDBJ whole genome shotgun (WGS) entry which is preliminary data.</text>
</comment>
<gene>
    <name evidence="2" type="ORF">Psch_01638</name>
</gene>
<proteinExistence type="predicted"/>
<dbReference type="InterPro" id="IPR052738">
    <property type="entry name" value="ABC-Tungstate_binding"/>
</dbReference>
<keyword evidence="3" id="KW-1185">Reference proteome</keyword>
<dbReference type="SUPFAM" id="SSF53850">
    <property type="entry name" value="Periplasmic binding protein-like II"/>
    <property type="match status" value="1"/>
</dbReference>
<dbReference type="RefSeq" id="WP_243123985.1">
    <property type="nucleotide sequence ID" value="NZ_QFGA01000001.1"/>
</dbReference>
<accession>A0A4Y7RH16</accession>
<reference evidence="2 3" key="1">
    <citation type="journal article" date="2018" name="Environ. Microbiol.">
        <title>Novel energy conservation strategies and behaviour of Pelotomaculum schinkii driving syntrophic propionate catabolism.</title>
        <authorList>
            <person name="Hidalgo-Ahumada C.A.P."/>
            <person name="Nobu M.K."/>
            <person name="Narihiro T."/>
            <person name="Tamaki H."/>
            <person name="Liu W.T."/>
            <person name="Kamagata Y."/>
            <person name="Stams A.J.M."/>
            <person name="Imachi H."/>
            <person name="Sousa D.Z."/>
        </authorList>
    </citation>
    <scope>NUCLEOTIDE SEQUENCE [LARGE SCALE GENOMIC DNA]</scope>
    <source>
        <strain evidence="2 3">HH</strain>
    </source>
</reference>
<sequence>MQDKVKMVSLAIVILTVLLFVLSGCAKQQATAPPAPAVAGQILLASTIGPIDAGIVAALEESFEKKTGIRVRHVGAGTGAALEMAKSGNFDVVMVHAKDLEEKFVADGYGTKRIDLMYNDFVIVGPESDPAQIKGLKTPAEALKKIMDTKSLFISRGDNSGTDVAEKAQWKAAGLKPAGDWYHVYEKGSEGNVKTLKYTDEQNAYTIIDRATYLTVKDQVKLKVLVEKDEALLNYISLIPVNAQKFPEVKDELAQQFIDFCTSIEGQTIIRDFGKDKYGEPLFFPNSTEGKNLPK</sequence>
<dbReference type="Pfam" id="PF12849">
    <property type="entry name" value="PBP_like_2"/>
    <property type="match status" value="1"/>
</dbReference>
<dbReference type="InterPro" id="IPR024370">
    <property type="entry name" value="PBP_domain"/>
</dbReference>
<evidence type="ECO:0000313" key="2">
    <source>
        <dbReference type="EMBL" id="TEB08083.1"/>
    </source>
</evidence>
<protein>
    <submittedName>
        <fullName evidence="2">PBP superfamily domain protein</fullName>
    </submittedName>
</protein>
<evidence type="ECO:0000313" key="3">
    <source>
        <dbReference type="Proteomes" id="UP000298324"/>
    </source>
</evidence>
<dbReference type="Gene3D" id="3.40.190.10">
    <property type="entry name" value="Periplasmic binding protein-like II"/>
    <property type="match status" value="2"/>
</dbReference>
<dbReference type="Proteomes" id="UP000298324">
    <property type="component" value="Unassembled WGS sequence"/>
</dbReference>
<name>A0A4Y7RH16_9FIRM</name>
<dbReference type="AlphaFoldDB" id="A0A4Y7RH16"/>
<evidence type="ECO:0000259" key="1">
    <source>
        <dbReference type="Pfam" id="PF12849"/>
    </source>
</evidence>
<feature type="domain" description="PBP" evidence="1">
    <location>
        <begin position="38"/>
        <end position="263"/>
    </location>
</feature>
<dbReference type="PROSITE" id="PS51257">
    <property type="entry name" value="PROKAR_LIPOPROTEIN"/>
    <property type="match status" value="1"/>
</dbReference>
<organism evidence="2 3">
    <name type="scientific">Pelotomaculum schinkii</name>
    <dbReference type="NCBI Taxonomy" id="78350"/>
    <lineage>
        <taxon>Bacteria</taxon>
        <taxon>Bacillati</taxon>
        <taxon>Bacillota</taxon>
        <taxon>Clostridia</taxon>
        <taxon>Eubacteriales</taxon>
        <taxon>Desulfotomaculaceae</taxon>
        <taxon>Pelotomaculum</taxon>
    </lineage>
</organism>
<dbReference type="PANTHER" id="PTHR37945">
    <property type="entry name" value="EXTRACELLULAR TUNGSTATE BINDING PROTEIN"/>
    <property type="match status" value="1"/>
</dbReference>